<gene>
    <name evidence="1" type="ORF">DRW42_21030</name>
</gene>
<dbReference type="EMBL" id="QNQU01000021">
    <property type="protein sequence ID" value="RBQ03495.1"/>
    <property type="molecule type" value="Genomic_DNA"/>
</dbReference>
<dbReference type="OrthoDB" id="1093717at2"/>
<evidence type="ECO:0008006" key="3">
    <source>
        <dbReference type="Google" id="ProtNLM"/>
    </source>
</evidence>
<name>A0A366KPC4_9SPHI</name>
<keyword evidence="2" id="KW-1185">Reference proteome</keyword>
<sequence>MKTLFSILYVPVNAILDEKVSIGLLMFNGEQHFFKYSASKLLAIKGLLDSESNIILKTYLRTLEKELNNGVENAEELFKLGNTSRVNWVNTSYISYLSKYSNNLVQFSEAKMIDIELSTSNFKRIFEKYIFQYDEAIVADNSFDIYKKVKTKLYPNIIGKVNVDRIVTPNDFKNLIAPVEVNFIGVNGVPVAGQAINFEKQHYNLENDVTRFVALTKALELDGQKDGKYFVLGREPKVNHDKNHLMWQQIRDSDFLEFVDIDEIGIVEDYINDKHVTPFFK</sequence>
<reference evidence="1 2" key="1">
    <citation type="submission" date="2018-07" db="EMBL/GenBank/DDBJ databases">
        <title>A draft genome of a endophytic bacteria, a new species of Pedobacter.</title>
        <authorList>
            <person name="Zhang Z.D."/>
            <person name="Chen Z.J."/>
        </authorList>
    </citation>
    <scope>NUCLEOTIDE SEQUENCE [LARGE SCALE GENOMIC DNA]</scope>
    <source>
        <strain evidence="1 2">RS10</strain>
    </source>
</reference>
<comment type="caution">
    <text evidence="1">The sequence shown here is derived from an EMBL/GenBank/DDBJ whole genome shotgun (WGS) entry which is preliminary data.</text>
</comment>
<evidence type="ECO:0000313" key="2">
    <source>
        <dbReference type="Proteomes" id="UP000252081"/>
    </source>
</evidence>
<dbReference type="RefSeq" id="WP_113950808.1">
    <property type="nucleotide sequence ID" value="NZ_QNQU01000021.1"/>
</dbReference>
<proteinExistence type="predicted"/>
<accession>A0A366KPC4</accession>
<dbReference type="Proteomes" id="UP000252081">
    <property type="component" value="Unassembled WGS sequence"/>
</dbReference>
<protein>
    <recommendedName>
        <fullName evidence="3">DUF3037 domain-containing protein</fullName>
    </recommendedName>
</protein>
<evidence type="ECO:0000313" key="1">
    <source>
        <dbReference type="EMBL" id="RBQ03495.1"/>
    </source>
</evidence>
<organism evidence="1 2">
    <name type="scientific">Pedobacter miscanthi</name>
    <dbReference type="NCBI Taxonomy" id="2259170"/>
    <lineage>
        <taxon>Bacteria</taxon>
        <taxon>Pseudomonadati</taxon>
        <taxon>Bacteroidota</taxon>
        <taxon>Sphingobacteriia</taxon>
        <taxon>Sphingobacteriales</taxon>
        <taxon>Sphingobacteriaceae</taxon>
        <taxon>Pedobacter</taxon>
    </lineage>
</organism>
<dbReference type="AlphaFoldDB" id="A0A366KPC4"/>